<dbReference type="OrthoDB" id="6819336at2759"/>
<dbReference type="EMBL" id="OV121136">
    <property type="protein sequence ID" value="CAH0556701.1"/>
    <property type="molecule type" value="Genomic_DNA"/>
</dbReference>
<gene>
    <name evidence="1" type="ORF">MELIAE_LOCUS7589</name>
</gene>
<reference evidence="1" key="1">
    <citation type="submission" date="2021-12" db="EMBL/GenBank/DDBJ databases">
        <authorList>
            <person name="King R."/>
        </authorList>
    </citation>
    <scope>NUCLEOTIDE SEQUENCE</scope>
</reference>
<dbReference type="InterPro" id="IPR013761">
    <property type="entry name" value="SAM/pointed_sf"/>
</dbReference>
<keyword evidence="2" id="KW-1185">Reference proteome</keyword>
<dbReference type="AlphaFoldDB" id="A0A9P0B8R3"/>
<evidence type="ECO:0000313" key="1">
    <source>
        <dbReference type="EMBL" id="CAH0556701.1"/>
    </source>
</evidence>
<dbReference type="Gene3D" id="1.10.150.50">
    <property type="entry name" value="Transcription Factor, Ets-1"/>
    <property type="match status" value="1"/>
</dbReference>
<sequence>MNFEKHLSEWGLSSYIEIFQDEGIDDESFTLLDEETINKIFSKSGPRLKFKKYFSNLTNSQSYVNVENVENFNPIYSQSTLSTLSVDTGSSDSIIFEPDNDLLEIIKRPLEEISTNSIITKKIKLDDFNLENVLKLCPEGQIILAGRNRLNNDLRQKISKVVVNHLISQEALNKSKLEIKTEQFIEAAKAIVKLFPGELEETYFTPYIASTHGLRCQQARGKLWSRYINLKAALRMSNSQQLKSPSTTTKPLNEEEESKLTFLNSAIEPYHKILSLWEDTYNLRNNIYKNKSIEDIYKDFPCLKEAYGIELWPVVAEAIVKEANDRKLCVGFELEDTTLQALQILPYLFSTITVINSKKGFWRPSRSEVQESFFLIVNNFDDIQKKIETRRKRLASYELPLQPFAAAIIKGDKLDSLFIFINNVFYNCKSSLRCLELLYKAFFALNLQYPPECKHIWHLIQELVFKTKSPKASTTACVISDILSHIKK</sequence>
<accession>A0A9P0B8R3</accession>
<evidence type="ECO:0008006" key="3">
    <source>
        <dbReference type="Google" id="ProtNLM"/>
    </source>
</evidence>
<protein>
    <recommendedName>
        <fullName evidence="3">SAM domain-containing protein</fullName>
    </recommendedName>
</protein>
<evidence type="ECO:0000313" key="2">
    <source>
        <dbReference type="Proteomes" id="UP001154078"/>
    </source>
</evidence>
<dbReference type="Proteomes" id="UP001154078">
    <property type="component" value="Chromosome 5"/>
</dbReference>
<organism evidence="1 2">
    <name type="scientific">Brassicogethes aeneus</name>
    <name type="common">Rape pollen beetle</name>
    <name type="synonym">Meligethes aeneus</name>
    <dbReference type="NCBI Taxonomy" id="1431903"/>
    <lineage>
        <taxon>Eukaryota</taxon>
        <taxon>Metazoa</taxon>
        <taxon>Ecdysozoa</taxon>
        <taxon>Arthropoda</taxon>
        <taxon>Hexapoda</taxon>
        <taxon>Insecta</taxon>
        <taxon>Pterygota</taxon>
        <taxon>Neoptera</taxon>
        <taxon>Endopterygota</taxon>
        <taxon>Coleoptera</taxon>
        <taxon>Polyphaga</taxon>
        <taxon>Cucujiformia</taxon>
        <taxon>Nitidulidae</taxon>
        <taxon>Meligethinae</taxon>
        <taxon>Brassicogethes</taxon>
    </lineage>
</organism>
<proteinExistence type="predicted"/>
<name>A0A9P0B8R3_BRAAE</name>